<keyword evidence="15" id="KW-1185">Reference proteome</keyword>
<dbReference type="AlphaFoldDB" id="A0A9N7W3K2"/>
<evidence type="ECO:0000256" key="8">
    <source>
        <dbReference type="ARBA" id="ARBA00023212"/>
    </source>
</evidence>
<accession>A0A9N7W3K2</accession>
<dbReference type="PROSITE" id="PS50096">
    <property type="entry name" value="IQ"/>
    <property type="match status" value="1"/>
</dbReference>
<evidence type="ECO:0000256" key="1">
    <source>
        <dbReference type="ARBA" id="ARBA00003029"/>
    </source>
</evidence>
<keyword evidence="6" id="KW-0282">Flagellum</keyword>
<evidence type="ECO:0000256" key="13">
    <source>
        <dbReference type="SAM" id="MobiDB-lite"/>
    </source>
</evidence>
<comment type="subunit">
    <text evidence="11">Component of the nexin-dynein regulatory complex (N-DRC). Interacts with CFAP52.</text>
</comment>
<comment type="function">
    <text evidence="1">Component of the nexin-dynein regulatory complex (N-DRC), a key regulator of ciliary/flagellar motility which maintains the alignment and integrity of the distal axoneme and regulates microtubule sliding in motile axonemes.</text>
</comment>
<proteinExistence type="inferred from homology"/>
<comment type="similarity">
    <text evidence="3">Belongs to the DRC10 family.</text>
</comment>
<evidence type="ECO:0000313" key="15">
    <source>
        <dbReference type="Proteomes" id="UP001153269"/>
    </source>
</evidence>
<evidence type="ECO:0000256" key="11">
    <source>
        <dbReference type="ARBA" id="ARBA00046836"/>
    </source>
</evidence>
<evidence type="ECO:0000256" key="2">
    <source>
        <dbReference type="ARBA" id="ARBA00004611"/>
    </source>
</evidence>
<evidence type="ECO:0000256" key="10">
    <source>
        <dbReference type="ARBA" id="ARBA00032180"/>
    </source>
</evidence>
<dbReference type="PANTHER" id="PTHR31598:SF1">
    <property type="entry name" value="DYNEIN REGULATORY COMPLEX PROTEIN 10"/>
    <property type="match status" value="1"/>
</dbReference>
<keyword evidence="12" id="KW-0175">Coiled coil</keyword>
<keyword evidence="8" id="KW-0206">Cytoskeleton</keyword>
<evidence type="ECO:0000256" key="7">
    <source>
        <dbReference type="ARBA" id="ARBA00023069"/>
    </source>
</evidence>
<evidence type="ECO:0000256" key="3">
    <source>
        <dbReference type="ARBA" id="ARBA00009071"/>
    </source>
</evidence>
<keyword evidence="5" id="KW-0963">Cytoplasm</keyword>
<evidence type="ECO:0000256" key="5">
    <source>
        <dbReference type="ARBA" id="ARBA00022490"/>
    </source>
</evidence>
<dbReference type="PANTHER" id="PTHR31598">
    <property type="entry name" value="IQ DOMAIN-CONTAINING PROTEIN D"/>
    <property type="match status" value="1"/>
</dbReference>
<reference evidence="14" key="1">
    <citation type="submission" date="2020-03" db="EMBL/GenBank/DDBJ databases">
        <authorList>
            <person name="Weist P."/>
        </authorList>
    </citation>
    <scope>NUCLEOTIDE SEQUENCE</scope>
</reference>
<comment type="caution">
    <text evidence="14">The sequence shown here is derived from an EMBL/GenBank/DDBJ whole genome shotgun (WGS) entry which is preliminary data.</text>
</comment>
<feature type="coiled-coil region" evidence="12">
    <location>
        <begin position="331"/>
        <end position="422"/>
    </location>
</feature>
<sequence length="469" mass="53526">MDPDSPSVSITPSSSFLLDYRHCAWPADIAIVIEFSATPSSVFCDAATDVSGILATEENKLKFLLAAKTRVDSMSSKEATVAETKTKLKDRLKNPDLSEAIPLSVEAQPISRVLEHRISQIEIVVTLPAILRFNSASSVVDEKLNRALEKHRLLAERLDRETQDGLEKEAKDEDGEERKRANTRLERDIKDSVKDLLRFLQSHPDAIPVFRAERGVEAGESEVKLITGLKMFHSQMVDRLLTSVHEEQQLVLYKPLSSSPAHSQVHKAPVEEEVAAAIKAIDAKISQKNVEIEKLQESLDANKPQKLHISPTYKKCQPHLSEKQASMQQEVDPLNNQLNNFLRENKQAERALQEKNEKVEAEIEYLLQRFDSDMAEKQAELELNEIECEREEEELRKQKEPFSVLEREYDQIIERRRLAEEKRLEEMKELELKTKAAIFAQAWWRGYSTRKALKNKGKNKGKKGKGKMK</sequence>
<evidence type="ECO:0000256" key="12">
    <source>
        <dbReference type="SAM" id="Coils"/>
    </source>
</evidence>
<feature type="region of interest" description="Disordered" evidence="13">
    <location>
        <begin position="164"/>
        <end position="183"/>
    </location>
</feature>
<dbReference type="Proteomes" id="UP001153269">
    <property type="component" value="Unassembled WGS sequence"/>
</dbReference>
<name>A0A9N7W3K2_PLEPL</name>
<gene>
    <name evidence="14" type="ORF">PLEPLA_LOCUS48224</name>
</gene>
<evidence type="ECO:0000256" key="6">
    <source>
        <dbReference type="ARBA" id="ARBA00022846"/>
    </source>
</evidence>
<dbReference type="InterPro" id="IPR000048">
    <property type="entry name" value="IQ_motif_EF-hand-BS"/>
</dbReference>
<organism evidence="14 15">
    <name type="scientific">Pleuronectes platessa</name>
    <name type="common">European plaice</name>
    <dbReference type="NCBI Taxonomy" id="8262"/>
    <lineage>
        <taxon>Eukaryota</taxon>
        <taxon>Metazoa</taxon>
        <taxon>Chordata</taxon>
        <taxon>Craniata</taxon>
        <taxon>Vertebrata</taxon>
        <taxon>Euteleostomi</taxon>
        <taxon>Actinopterygii</taxon>
        <taxon>Neopterygii</taxon>
        <taxon>Teleostei</taxon>
        <taxon>Neoteleostei</taxon>
        <taxon>Acanthomorphata</taxon>
        <taxon>Carangaria</taxon>
        <taxon>Pleuronectiformes</taxon>
        <taxon>Pleuronectoidei</taxon>
        <taxon>Pleuronectidae</taxon>
        <taxon>Pleuronectes</taxon>
    </lineage>
</organism>
<dbReference type="SMART" id="SM00015">
    <property type="entry name" value="IQ"/>
    <property type="match status" value="1"/>
</dbReference>
<evidence type="ECO:0000256" key="9">
    <source>
        <dbReference type="ARBA" id="ARBA00023273"/>
    </source>
</evidence>
<dbReference type="Pfam" id="PF00612">
    <property type="entry name" value="IQ"/>
    <property type="match status" value="1"/>
</dbReference>
<protein>
    <recommendedName>
        <fullName evidence="4">Dynein regulatory complex protein 10</fullName>
    </recommendedName>
    <alternativeName>
        <fullName evidence="10">IQ domain-containing protein D</fullName>
    </alternativeName>
</protein>
<dbReference type="CDD" id="cd23767">
    <property type="entry name" value="IQCD"/>
    <property type="match status" value="1"/>
</dbReference>
<dbReference type="EMBL" id="CADEAL010004474">
    <property type="protein sequence ID" value="CAB1460373.1"/>
    <property type="molecule type" value="Genomic_DNA"/>
</dbReference>
<dbReference type="Gene3D" id="1.20.5.190">
    <property type="match status" value="1"/>
</dbReference>
<keyword evidence="7" id="KW-0969">Cilium</keyword>
<evidence type="ECO:0000256" key="4">
    <source>
        <dbReference type="ARBA" id="ARBA00021752"/>
    </source>
</evidence>
<keyword evidence="9" id="KW-0966">Cell projection</keyword>
<evidence type="ECO:0000313" key="14">
    <source>
        <dbReference type="EMBL" id="CAB1460373.1"/>
    </source>
</evidence>
<comment type="subcellular location">
    <subcellularLocation>
        <location evidence="2">Cytoplasm</location>
        <location evidence="2">Cytoskeleton</location>
        <location evidence="2">Flagellum axoneme</location>
    </subcellularLocation>
</comment>
<dbReference type="InterPro" id="IPR042815">
    <property type="entry name" value="DRC10"/>
</dbReference>